<evidence type="ECO:0000313" key="2">
    <source>
        <dbReference type="EMBL" id="TRM11941.1"/>
    </source>
</evidence>
<evidence type="ECO:0000313" key="3">
    <source>
        <dbReference type="Proteomes" id="UP000319280"/>
    </source>
</evidence>
<keyword evidence="3" id="KW-1185">Reference proteome</keyword>
<gene>
    <name evidence="2" type="ORF">FH966_09720</name>
</gene>
<evidence type="ECO:0008006" key="4">
    <source>
        <dbReference type="Google" id="ProtNLM"/>
    </source>
</evidence>
<dbReference type="EMBL" id="VJMZ01000001">
    <property type="protein sequence ID" value="TRM11941.1"/>
    <property type="molecule type" value="Genomic_DNA"/>
</dbReference>
<feature type="compositionally biased region" description="Basic and acidic residues" evidence="1">
    <location>
        <begin position="59"/>
        <end position="73"/>
    </location>
</feature>
<comment type="caution">
    <text evidence="2">The sequence shown here is derived from an EMBL/GenBank/DDBJ whole genome shotgun (WGS) entry which is preliminary data.</text>
</comment>
<organism evidence="2 3">
    <name type="scientific">Lentibacillus cibarius</name>
    <dbReference type="NCBI Taxonomy" id="2583219"/>
    <lineage>
        <taxon>Bacteria</taxon>
        <taxon>Bacillati</taxon>
        <taxon>Bacillota</taxon>
        <taxon>Bacilli</taxon>
        <taxon>Bacillales</taxon>
        <taxon>Bacillaceae</taxon>
        <taxon>Lentibacillus</taxon>
    </lineage>
</organism>
<accession>A0A549YJ85</accession>
<name>A0A549YJ85_9BACI</name>
<feature type="compositionally biased region" description="Basic and acidic residues" evidence="1">
    <location>
        <begin position="1"/>
        <end position="11"/>
    </location>
</feature>
<dbReference type="AlphaFoldDB" id="A0A549YJ85"/>
<dbReference type="Pfam" id="PF14153">
    <property type="entry name" value="Spore_coat_CotO"/>
    <property type="match status" value="1"/>
</dbReference>
<evidence type="ECO:0000256" key="1">
    <source>
        <dbReference type="SAM" id="MobiDB-lite"/>
    </source>
</evidence>
<proteinExistence type="predicted"/>
<dbReference type="InterPro" id="IPR025439">
    <property type="entry name" value="Spore_coat_CotO"/>
</dbReference>
<reference evidence="2 3" key="1">
    <citation type="submission" date="2019-07" db="EMBL/GenBank/DDBJ databases">
        <title>Genomic analysis of Lentibacillus sp. NKC851-2.</title>
        <authorList>
            <person name="Oh Y.J."/>
        </authorList>
    </citation>
    <scope>NUCLEOTIDE SEQUENCE [LARGE SCALE GENOMIC DNA]</scope>
    <source>
        <strain evidence="2 3">NKC851-2</strain>
    </source>
</reference>
<protein>
    <recommendedName>
        <fullName evidence="4">Spore coat protein CotO</fullName>
    </recommendedName>
</protein>
<feature type="region of interest" description="Disordered" evidence="1">
    <location>
        <begin position="1"/>
        <end position="106"/>
    </location>
</feature>
<dbReference type="Proteomes" id="UP000319280">
    <property type="component" value="Unassembled WGS sequence"/>
</dbReference>
<sequence length="176" mass="20640">MDIKERVEMGKKQSAKSPLLYIQQPNIGTPKAPMQSRYMTPKQQRSSEKWKKAKKKATRPVDRGDSSKQVADDKQEEAEQIETTEMNEETEEETEQESEETRKQFKDMSLSERIDYFLNTPKHVPAMRCEIRTDERRYRGIITDYQDGTVFMRVGRRPAPMKIAFDTINDIRLVGF</sequence>
<feature type="compositionally biased region" description="Acidic residues" evidence="1">
    <location>
        <begin position="74"/>
        <end position="98"/>
    </location>
</feature>